<evidence type="ECO:0000256" key="6">
    <source>
        <dbReference type="SAM" id="MobiDB-lite"/>
    </source>
</evidence>
<comment type="subcellular location">
    <subcellularLocation>
        <location evidence="1">Endomembrane system</location>
        <topology evidence="1">Multi-pass membrane protein</topology>
    </subcellularLocation>
</comment>
<feature type="transmembrane region" description="Helical" evidence="7">
    <location>
        <begin position="95"/>
        <end position="117"/>
    </location>
</feature>
<organism evidence="8 9">
    <name type="scientific">Pristionchus pacificus</name>
    <name type="common">Parasitic nematode worm</name>
    <dbReference type="NCBI Taxonomy" id="54126"/>
    <lineage>
        <taxon>Eukaryota</taxon>
        <taxon>Metazoa</taxon>
        <taxon>Ecdysozoa</taxon>
        <taxon>Nematoda</taxon>
        <taxon>Chromadorea</taxon>
        <taxon>Rhabditida</taxon>
        <taxon>Rhabditina</taxon>
        <taxon>Diplogasteromorpha</taxon>
        <taxon>Diplogasteroidea</taxon>
        <taxon>Neodiplogasteridae</taxon>
        <taxon>Pristionchus</taxon>
    </lineage>
</organism>
<keyword evidence="3 7" id="KW-0812">Transmembrane</keyword>
<dbReference type="OrthoDB" id="5831840at2759"/>
<feature type="transmembrane region" description="Helical" evidence="7">
    <location>
        <begin position="394"/>
        <end position="424"/>
    </location>
</feature>
<feature type="compositionally biased region" description="Basic and acidic residues" evidence="6">
    <location>
        <begin position="23"/>
        <end position="35"/>
    </location>
</feature>
<feature type="transmembrane region" description="Helical" evidence="7">
    <location>
        <begin position="218"/>
        <end position="239"/>
    </location>
</feature>
<feature type="transmembrane region" description="Helical" evidence="7">
    <location>
        <begin position="123"/>
        <end position="144"/>
    </location>
</feature>
<reference evidence="9" key="1">
    <citation type="journal article" date="2008" name="Nat. Genet.">
        <title>The Pristionchus pacificus genome provides a unique perspective on nematode lifestyle and parasitism.</title>
        <authorList>
            <person name="Dieterich C."/>
            <person name="Clifton S.W."/>
            <person name="Schuster L.N."/>
            <person name="Chinwalla A."/>
            <person name="Delehaunty K."/>
            <person name="Dinkelacker I."/>
            <person name="Fulton L."/>
            <person name="Fulton R."/>
            <person name="Godfrey J."/>
            <person name="Minx P."/>
            <person name="Mitreva M."/>
            <person name="Roeseler W."/>
            <person name="Tian H."/>
            <person name="Witte H."/>
            <person name="Yang S.P."/>
            <person name="Wilson R.K."/>
            <person name="Sommer R.J."/>
        </authorList>
    </citation>
    <scope>NUCLEOTIDE SEQUENCE [LARGE SCALE GENOMIC DNA]</scope>
    <source>
        <strain evidence="9">PS312</strain>
    </source>
</reference>
<dbReference type="Proteomes" id="UP000005239">
    <property type="component" value="Unassembled WGS sequence"/>
</dbReference>
<evidence type="ECO:0000313" key="8">
    <source>
        <dbReference type="EnsemblMetazoa" id="PPA40132.1"/>
    </source>
</evidence>
<feature type="transmembrane region" description="Helical" evidence="7">
    <location>
        <begin position="188"/>
        <end position="206"/>
    </location>
</feature>
<accession>A0A8R1UVV5</accession>
<evidence type="ECO:0000313" key="9">
    <source>
        <dbReference type="Proteomes" id="UP000005239"/>
    </source>
</evidence>
<feature type="transmembrane region" description="Helical" evidence="7">
    <location>
        <begin position="460"/>
        <end position="481"/>
    </location>
</feature>
<dbReference type="InterPro" id="IPR011701">
    <property type="entry name" value="MFS"/>
</dbReference>
<proteinExistence type="predicted"/>
<dbReference type="AlphaFoldDB" id="A0A2A6BXW4"/>
<keyword evidence="9" id="KW-1185">Reference proteome</keyword>
<feature type="transmembrane region" description="Helical" evidence="7">
    <location>
        <begin position="156"/>
        <end position="176"/>
    </location>
</feature>
<dbReference type="GO" id="GO:0012505">
    <property type="term" value="C:endomembrane system"/>
    <property type="evidence" value="ECO:0007669"/>
    <property type="project" value="UniProtKB-SubCell"/>
</dbReference>
<dbReference type="GO" id="GO:0022857">
    <property type="term" value="F:transmembrane transporter activity"/>
    <property type="evidence" value="ECO:0000318"/>
    <property type="project" value="GO_Central"/>
</dbReference>
<evidence type="ECO:0000256" key="2">
    <source>
        <dbReference type="ARBA" id="ARBA00022448"/>
    </source>
</evidence>
<evidence type="ECO:0000256" key="5">
    <source>
        <dbReference type="ARBA" id="ARBA00023136"/>
    </source>
</evidence>
<feature type="region of interest" description="Disordered" evidence="6">
    <location>
        <begin position="1"/>
        <end position="39"/>
    </location>
</feature>
<dbReference type="Pfam" id="PF07690">
    <property type="entry name" value="MFS_1"/>
    <property type="match status" value="1"/>
</dbReference>
<name>A0A2A6BXW4_PRIPA</name>
<keyword evidence="4 7" id="KW-1133">Transmembrane helix</keyword>
<protein>
    <submittedName>
        <fullName evidence="8">Membrane transporter</fullName>
    </submittedName>
</protein>
<keyword evidence="2" id="KW-0813">Transport</keyword>
<dbReference type="PANTHER" id="PTHR23510">
    <property type="entry name" value="INNER MEMBRANE TRANSPORT PROTEIN YAJR"/>
    <property type="match status" value="1"/>
</dbReference>
<dbReference type="InterPro" id="IPR036259">
    <property type="entry name" value="MFS_trans_sf"/>
</dbReference>
<sequence>MTPDDDSKSTTEEGLSNSISQSFEKDLKNTSREPVENGISQQKARRSTIIITATNWKVVRLTALVIFIYRAQYTVNSGSLHPMLKTMDPAMNQTFFGYITSIYNVGVAISAPTFGFLANKFGFRLPVLVTSIIMLLMNSGYIFLWNIPDNRRYYALIIRFFVGIAAGGSSILQFYWVTVTAQKDLSSAASYSDAAMSFGLAFGPVIQILTKNVGHPGTLLFGFLNIGMYTIPAMIAIVSHEPRERLCKVRNERERSPPFAHSLARCLLFMILVLIASAVLLLCFPKVDTKSSTDTDEVDNKNIEDIPLNYFLIFLCFGFRSVQNIIFANVETNNNQFIEWMFNYTKQESSIVGSALCSTSGLLGFFFLICYVWTGTSKRRDFKKYLKYFSFFTYNHIGVLSNINIVANLLGVFIGFVACLIFLLGSFPYPSYNEFIVSTGCNATWCSETPAISLPLFVTVYLLIFSVGFPLLSVHTSALLATTLGGRKQAHIHGLANFVSTVARVAAGPLMGHVLEEEGIEVLANRTAHFNDLHYRDLQQNRVHHPIRKVLVKKKSKKVGPRNGKAAAQHNYMTSIRKFIDSKPE</sequence>
<feature type="transmembrane region" description="Helical" evidence="7">
    <location>
        <begin position="350"/>
        <end position="373"/>
    </location>
</feature>
<dbReference type="Gene3D" id="1.20.1250.20">
    <property type="entry name" value="MFS general substrate transporter like domains"/>
    <property type="match status" value="1"/>
</dbReference>
<accession>A0A2A6BXW4</accession>
<evidence type="ECO:0000256" key="7">
    <source>
        <dbReference type="SAM" id="Phobius"/>
    </source>
</evidence>
<dbReference type="EnsemblMetazoa" id="PPA40132.1">
    <property type="protein sequence ID" value="PPA40132.1"/>
    <property type="gene ID" value="WBGene00278501"/>
</dbReference>
<evidence type="ECO:0000256" key="1">
    <source>
        <dbReference type="ARBA" id="ARBA00004127"/>
    </source>
</evidence>
<feature type="compositionally biased region" description="Polar residues" evidence="6">
    <location>
        <begin position="12"/>
        <end position="22"/>
    </location>
</feature>
<reference evidence="8" key="2">
    <citation type="submission" date="2022-06" db="UniProtKB">
        <authorList>
            <consortium name="EnsemblMetazoa"/>
        </authorList>
    </citation>
    <scope>IDENTIFICATION</scope>
    <source>
        <strain evidence="8">PS312</strain>
    </source>
</reference>
<evidence type="ECO:0000256" key="3">
    <source>
        <dbReference type="ARBA" id="ARBA00022692"/>
    </source>
</evidence>
<gene>
    <name evidence="8" type="primary">WBGene00278501</name>
</gene>
<dbReference type="PANTHER" id="PTHR23510:SF3">
    <property type="entry name" value="MAJOR FACILITATOR SUPERFAMILY DOMAIN-CONTAINING PROTEIN 8"/>
    <property type="match status" value="1"/>
</dbReference>
<dbReference type="InterPro" id="IPR051068">
    <property type="entry name" value="MFS_Domain-Containing_Protein"/>
</dbReference>
<feature type="transmembrane region" description="Helical" evidence="7">
    <location>
        <begin position="310"/>
        <end position="330"/>
    </location>
</feature>
<feature type="compositionally biased region" description="Basic and acidic residues" evidence="6">
    <location>
        <begin position="1"/>
        <end position="11"/>
    </location>
</feature>
<feature type="transmembrane region" description="Helical" evidence="7">
    <location>
        <begin position="259"/>
        <end position="284"/>
    </location>
</feature>
<dbReference type="SUPFAM" id="SSF103473">
    <property type="entry name" value="MFS general substrate transporter"/>
    <property type="match status" value="1"/>
</dbReference>
<keyword evidence="5 7" id="KW-0472">Membrane</keyword>
<evidence type="ECO:0000256" key="4">
    <source>
        <dbReference type="ARBA" id="ARBA00022989"/>
    </source>
</evidence>
<dbReference type="GO" id="GO:0005765">
    <property type="term" value="C:lysosomal membrane"/>
    <property type="evidence" value="ECO:0000318"/>
    <property type="project" value="GO_Central"/>
</dbReference>